<dbReference type="PANTHER" id="PTHR30469:SF38">
    <property type="entry name" value="HLYD FAMILY SECRETION PROTEIN"/>
    <property type="match status" value="1"/>
</dbReference>
<evidence type="ECO:0000259" key="3">
    <source>
        <dbReference type="Pfam" id="PF25954"/>
    </source>
</evidence>
<dbReference type="STRING" id="1246637.MTBBW1_1430022"/>
<name>A0A1W1H839_9BACT</name>
<comment type="similarity">
    <text evidence="1">Belongs to the membrane fusion protein (MFP) (TC 8.A.1) family.</text>
</comment>
<dbReference type="Gene3D" id="2.40.50.100">
    <property type="match status" value="1"/>
</dbReference>
<evidence type="ECO:0000259" key="2">
    <source>
        <dbReference type="Pfam" id="PF25917"/>
    </source>
</evidence>
<gene>
    <name evidence="4" type="ORF">MTBBW1_1430022</name>
</gene>
<organism evidence="4 5">
    <name type="scientific">Desulfamplus magnetovallimortis</name>
    <dbReference type="NCBI Taxonomy" id="1246637"/>
    <lineage>
        <taxon>Bacteria</taxon>
        <taxon>Pseudomonadati</taxon>
        <taxon>Thermodesulfobacteriota</taxon>
        <taxon>Desulfobacteria</taxon>
        <taxon>Desulfobacterales</taxon>
        <taxon>Desulfobacteraceae</taxon>
        <taxon>Desulfamplus</taxon>
    </lineage>
</organism>
<dbReference type="SUPFAM" id="SSF111369">
    <property type="entry name" value="HlyD-like secretion proteins"/>
    <property type="match status" value="1"/>
</dbReference>
<dbReference type="Pfam" id="PF25954">
    <property type="entry name" value="Beta-barrel_RND_2"/>
    <property type="match status" value="1"/>
</dbReference>
<dbReference type="NCBIfam" id="TIGR01730">
    <property type="entry name" value="RND_mfp"/>
    <property type="match status" value="1"/>
</dbReference>
<dbReference type="EMBL" id="FWEV01000050">
    <property type="protein sequence ID" value="SLM28650.1"/>
    <property type="molecule type" value="Genomic_DNA"/>
</dbReference>
<dbReference type="GO" id="GO:0015562">
    <property type="term" value="F:efflux transmembrane transporter activity"/>
    <property type="evidence" value="ECO:0007669"/>
    <property type="project" value="TreeGrafter"/>
</dbReference>
<dbReference type="Pfam" id="PF25917">
    <property type="entry name" value="BSH_RND"/>
    <property type="match status" value="1"/>
</dbReference>
<dbReference type="InterPro" id="IPR058792">
    <property type="entry name" value="Beta-barrel_RND_2"/>
</dbReference>
<dbReference type="Proteomes" id="UP000191931">
    <property type="component" value="Unassembled WGS sequence"/>
</dbReference>
<feature type="domain" description="Multidrug resistance protein MdtA-like barrel-sandwich hybrid" evidence="2">
    <location>
        <begin position="101"/>
        <end position="263"/>
    </location>
</feature>
<sequence length="408" mass="44289">MQSIKEKIVPGKELFFMGFPVLINSGNWDSTTFLFRVNLGEVGPVMKLGFFYACFMLVFVTSAMAQPANDYVPSETVMASLETVVQTYKAVGTVKPKSETSIESEVRAQVKAVHVQAGDRVEKGDLLVSLDDRQAASRLDGARASLNSAIANRQQAIQGVTAAEAAFNEAKLQYERIRGYYSSNAATKQELEGAESSFIQAKAALKRSQEALAAADSGIRQAREFVAEVKVGADFSRVISPVTGEVIRCMVEPGDLAMPGKPLVALRTESGFRMEAHVREGLIHKVRPGMILKAEITTLGLTCDAEIEEIIPYADPETRSFLVKALLPVMDGLYPGMYGKLLIPDGDREVVLLPMKAVIHTGQLELVMVKLKDSWQLRYIKTGKHSGDMVEVLSGLAGDETVGVGGLN</sequence>
<dbReference type="RefSeq" id="WP_186441403.1">
    <property type="nucleotide sequence ID" value="NZ_LT828549.1"/>
</dbReference>
<evidence type="ECO:0000313" key="4">
    <source>
        <dbReference type="EMBL" id="SLM28650.1"/>
    </source>
</evidence>
<protein>
    <submittedName>
        <fullName evidence="4">Efflux transporter, RND family, MFP subunit</fullName>
    </submittedName>
</protein>
<dbReference type="PANTHER" id="PTHR30469">
    <property type="entry name" value="MULTIDRUG RESISTANCE PROTEIN MDTA"/>
    <property type="match status" value="1"/>
</dbReference>
<evidence type="ECO:0000313" key="5">
    <source>
        <dbReference type="Proteomes" id="UP000191931"/>
    </source>
</evidence>
<dbReference type="Gene3D" id="2.40.30.170">
    <property type="match status" value="1"/>
</dbReference>
<evidence type="ECO:0000256" key="1">
    <source>
        <dbReference type="ARBA" id="ARBA00009477"/>
    </source>
</evidence>
<accession>A0A1W1H839</accession>
<reference evidence="4 5" key="1">
    <citation type="submission" date="2017-03" db="EMBL/GenBank/DDBJ databases">
        <authorList>
            <person name="Afonso C.L."/>
            <person name="Miller P.J."/>
            <person name="Scott M.A."/>
            <person name="Spackman E."/>
            <person name="Goraichik I."/>
            <person name="Dimitrov K.M."/>
            <person name="Suarez D.L."/>
            <person name="Swayne D.E."/>
        </authorList>
    </citation>
    <scope>NUCLEOTIDE SEQUENCE [LARGE SCALE GENOMIC DNA]</scope>
    <source>
        <strain evidence="4">PRJEB14757</strain>
    </source>
</reference>
<feature type="domain" description="CusB-like beta-barrel" evidence="3">
    <location>
        <begin position="275"/>
        <end position="341"/>
    </location>
</feature>
<dbReference type="Gene3D" id="1.10.287.470">
    <property type="entry name" value="Helix hairpin bin"/>
    <property type="match status" value="1"/>
</dbReference>
<dbReference type="InterPro" id="IPR006143">
    <property type="entry name" value="RND_pump_MFP"/>
</dbReference>
<dbReference type="Gene3D" id="2.40.420.20">
    <property type="match status" value="1"/>
</dbReference>
<dbReference type="GO" id="GO:1990281">
    <property type="term" value="C:efflux pump complex"/>
    <property type="evidence" value="ECO:0007669"/>
    <property type="project" value="TreeGrafter"/>
</dbReference>
<proteinExistence type="inferred from homology"/>
<dbReference type="InterPro" id="IPR058625">
    <property type="entry name" value="MdtA-like_BSH"/>
</dbReference>
<keyword evidence="5" id="KW-1185">Reference proteome</keyword>
<dbReference type="AlphaFoldDB" id="A0A1W1H839"/>